<dbReference type="PANTHER" id="PTHR32552">
    <property type="entry name" value="FERRICHROME IRON RECEPTOR-RELATED"/>
    <property type="match status" value="1"/>
</dbReference>
<dbReference type="NCBIfam" id="TIGR01783">
    <property type="entry name" value="TonB-siderophor"/>
    <property type="match status" value="1"/>
</dbReference>
<evidence type="ECO:0000256" key="12">
    <source>
        <dbReference type="ARBA" id="ARBA00023170"/>
    </source>
</evidence>
<sequence length="852" mass="92203">MSLAPALLLAATTALTALVSEKAGAQTATPASQGVPSHGPDALVPFNIPAGPLSSALTAFSIQAHTPLGSQAPVLAGKVSPGLQGRFTTSDALARLLQGSGLTYRLTADHAYQIAPASSNITLGPVRVGGSLGRESATGPGVGYVAHYTESGTKTATPLTQIPNSIYVITKDEILDQQAQNINEVLRYMPGVYAESGGTGNNGAAEGNLAAGSSSSLSMRGFASSEFVDGIQSRSASAGETAFVERVEALMGPSSVLYGAASPGGMILTRLKTPTQTPLRNATVGFGNWGRYEATVDVSDKINTSGTLKYRIAAIGVTQDTQTDYLHYKRVGVLPSIKWDIDDKTSLTLLGQYMYTPESGLATGYPGIGTLVPGKYGYIPRSRYLGDPGANTHTAHEGDFEYQFYHKFNRFLEFHQTFRYENSNDYMNRVILVQGLQSDGETYPRHATMETDKDKTIALDSQLTGHFSVGDVHQTVIAGMDFRRVEIVQKISTQVTGIPSVDIWAPQYYVSHPDYSFTGDNTVRVTNDYDTVYQKGIYFQDQIKWKKLTVTLGGRQDWYNNGGPYYAGSHTAATTTPVVYTPTKEAPSASKFTWRAGFTYNFDFGLTPYFSYATSFIPQIGSFNADGRPMAPLTGDQFEAGLKYIIPKTDIFLTASAFHIKEHHFQVDDPENPGLEMDAGTVVSKGIEVSAHANVTKNLRLTASYSFVDAKVTKSDTSVDRYDMYGNDLGLVPEQGKYLDSVPRNMVNMFADYTLPRSVLPGFGINFGARYIGWTYSDSANSYKLPPHIIFDAGAHYDFGQASPVLKGLSARLAMSNLADTRYLASCSSNGYGGTCYYGQGRRVYGNISYSW</sequence>
<evidence type="ECO:0000256" key="4">
    <source>
        <dbReference type="ARBA" id="ARBA00022452"/>
    </source>
</evidence>
<reference evidence="18" key="1">
    <citation type="submission" date="2021-03" db="EMBL/GenBank/DDBJ databases">
        <title>The complete genome sequence of Acetobacter sp. TBRC 12339.</title>
        <authorList>
            <person name="Charoenyingcharoen P."/>
            <person name="Yukphan P."/>
        </authorList>
    </citation>
    <scope>NUCLEOTIDE SEQUENCE</scope>
    <source>
        <strain evidence="18">TBRC 12339</strain>
    </source>
</reference>
<dbReference type="SUPFAM" id="SSF56935">
    <property type="entry name" value="Porins"/>
    <property type="match status" value="1"/>
</dbReference>
<feature type="domain" description="Secretin/TonB short N-terminal" evidence="17">
    <location>
        <begin position="60"/>
        <end position="117"/>
    </location>
</feature>
<keyword evidence="6 14" id="KW-0812">Transmembrane</keyword>
<evidence type="ECO:0000256" key="11">
    <source>
        <dbReference type="ARBA" id="ARBA00023136"/>
    </source>
</evidence>
<evidence type="ECO:0000256" key="6">
    <source>
        <dbReference type="ARBA" id="ARBA00022692"/>
    </source>
</evidence>
<keyword evidence="19" id="KW-1185">Reference proteome</keyword>
<protein>
    <submittedName>
        <fullName evidence="18">TonB-dependent siderophore receptor</fullName>
    </submittedName>
</protein>
<comment type="subcellular location">
    <subcellularLocation>
        <location evidence="1 14">Cell outer membrane</location>
        <topology evidence="1 14">Multi-pass membrane protein</topology>
    </subcellularLocation>
</comment>
<feature type="signal peptide" evidence="16">
    <location>
        <begin position="1"/>
        <end position="25"/>
    </location>
</feature>
<evidence type="ECO:0000256" key="9">
    <source>
        <dbReference type="ARBA" id="ARBA00023065"/>
    </source>
</evidence>
<evidence type="ECO:0000256" key="3">
    <source>
        <dbReference type="ARBA" id="ARBA00022448"/>
    </source>
</evidence>
<evidence type="ECO:0000256" key="8">
    <source>
        <dbReference type="ARBA" id="ARBA00023004"/>
    </source>
</evidence>
<dbReference type="GO" id="GO:0038023">
    <property type="term" value="F:signaling receptor activity"/>
    <property type="evidence" value="ECO:0007669"/>
    <property type="project" value="InterPro"/>
</dbReference>
<feature type="chain" id="PRO_5037965129" evidence="16">
    <location>
        <begin position="26"/>
        <end position="852"/>
    </location>
</feature>
<keyword evidence="9" id="KW-0406">Ion transport</keyword>
<comment type="similarity">
    <text evidence="2 14 15">Belongs to the TonB-dependent receptor family.</text>
</comment>
<evidence type="ECO:0000256" key="1">
    <source>
        <dbReference type="ARBA" id="ARBA00004571"/>
    </source>
</evidence>
<evidence type="ECO:0000256" key="5">
    <source>
        <dbReference type="ARBA" id="ARBA00022496"/>
    </source>
</evidence>
<dbReference type="RefSeq" id="WP_207845163.1">
    <property type="nucleotide sequence ID" value="NZ_JAFVMH010000002.1"/>
</dbReference>
<keyword evidence="5" id="KW-0410">Iron transport</keyword>
<comment type="caution">
    <text evidence="18">The sequence shown here is derived from an EMBL/GenBank/DDBJ whole genome shotgun (WGS) entry which is preliminary data.</text>
</comment>
<dbReference type="EMBL" id="JAFVMH010000002">
    <property type="protein sequence ID" value="MBO1324463.1"/>
    <property type="molecule type" value="Genomic_DNA"/>
</dbReference>
<dbReference type="AlphaFoldDB" id="A0A939HHF3"/>
<proteinExistence type="inferred from homology"/>
<dbReference type="Pfam" id="PF07715">
    <property type="entry name" value="Plug"/>
    <property type="match status" value="1"/>
</dbReference>
<dbReference type="InterPro" id="IPR036942">
    <property type="entry name" value="Beta-barrel_TonB_sf"/>
</dbReference>
<dbReference type="CDD" id="cd01347">
    <property type="entry name" value="ligand_gated_channel"/>
    <property type="match status" value="1"/>
</dbReference>
<evidence type="ECO:0000259" key="17">
    <source>
        <dbReference type="SMART" id="SM00965"/>
    </source>
</evidence>
<dbReference type="InterPro" id="IPR010105">
    <property type="entry name" value="TonB_sidphr_rcpt"/>
</dbReference>
<dbReference type="PANTHER" id="PTHR32552:SF68">
    <property type="entry name" value="FERRICHROME OUTER MEMBRANE TRANSPORTER_PHAGE RECEPTOR"/>
    <property type="match status" value="1"/>
</dbReference>
<dbReference type="InterPro" id="IPR037066">
    <property type="entry name" value="Plug_dom_sf"/>
</dbReference>
<dbReference type="GO" id="GO:0015344">
    <property type="term" value="F:siderophore uptake transmembrane transporter activity"/>
    <property type="evidence" value="ECO:0007669"/>
    <property type="project" value="TreeGrafter"/>
</dbReference>
<keyword evidence="13 14" id="KW-0998">Cell outer membrane</keyword>
<keyword evidence="10 15" id="KW-0798">TonB box</keyword>
<keyword evidence="7 16" id="KW-0732">Signal</keyword>
<dbReference type="Pfam" id="PF07660">
    <property type="entry name" value="STN"/>
    <property type="match status" value="1"/>
</dbReference>
<evidence type="ECO:0000256" key="7">
    <source>
        <dbReference type="ARBA" id="ARBA00022729"/>
    </source>
</evidence>
<dbReference type="InterPro" id="IPR012910">
    <property type="entry name" value="Plug_dom"/>
</dbReference>
<keyword evidence="4 14" id="KW-1134">Transmembrane beta strand</keyword>
<evidence type="ECO:0000256" key="13">
    <source>
        <dbReference type="ARBA" id="ARBA00023237"/>
    </source>
</evidence>
<evidence type="ECO:0000256" key="14">
    <source>
        <dbReference type="PROSITE-ProRule" id="PRU01360"/>
    </source>
</evidence>
<keyword evidence="8" id="KW-0408">Iron</keyword>
<dbReference type="Gene3D" id="2.170.130.10">
    <property type="entry name" value="TonB-dependent receptor, plug domain"/>
    <property type="match status" value="1"/>
</dbReference>
<evidence type="ECO:0000256" key="15">
    <source>
        <dbReference type="RuleBase" id="RU003357"/>
    </source>
</evidence>
<evidence type="ECO:0000313" key="18">
    <source>
        <dbReference type="EMBL" id="MBO1324463.1"/>
    </source>
</evidence>
<dbReference type="Pfam" id="PF00593">
    <property type="entry name" value="TonB_dep_Rec_b-barrel"/>
    <property type="match status" value="1"/>
</dbReference>
<dbReference type="PROSITE" id="PS52016">
    <property type="entry name" value="TONB_DEPENDENT_REC_3"/>
    <property type="match status" value="1"/>
</dbReference>
<dbReference type="Gene3D" id="2.40.170.20">
    <property type="entry name" value="TonB-dependent receptor, beta-barrel domain"/>
    <property type="match status" value="1"/>
</dbReference>
<keyword evidence="12 18" id="KW-0675">Receptor</keyword>
<dbReference type="SMART" id="SM00965">
    <property type="entry name" value="STN"/>
    <property type="match status" value="1"/>
</dbReference>
<evidence type="ECO:0000256" key="16">
    <source>
        <dbReference type="SAM" id="SignalP"/>
    </source>
</evidence>
<dbReference type="InterPro" id="IPR000531">
    <property type="entry name" value="Beta-barrel_TonB"/>
</dbReference>
<evidence type="ECO:0000256" key="10">
    <source>
        <dbReference type="ARBA" id="ARBA00023077"/>
    </source>
</evidence>
<keyword evidence="3 14" id="KW-0813">Transport</keyword>
<dbReference type="Gene3D" id="3.55.50.30">
    <property type="match status" value="1"/>
</dbReference>
<dbReference type="GO" id="GO:0009279">
    <property type="term" value="C:cell outer membrane"/>
    <property type="evidence" value="ECO:0007669"/>
    <property type="project" value="UniProtKB-SubCell"/>
</dbReference>
<dbReference type="Proteomes" id="UP000664073">
    <property type="component" value="Unassembled WGS sequence"/>
</dbReference>
<dbReference type="InterPro" id="IPR011662">
    <property type="entry name" value="Secretin/TonB_short_N"/>
</dbReference>
<keyword evidence="11 14" id="KW-0472">Membrane</keyword>
<evidence type="ECO:0000313" key="19">
    <source>
        <dbReference type="Proteomes" id="UP000664073"/>
    </source>
</evidence>
<accession>A0A939HHF3</accession>
<dbReference type="InterPro" id="IPR039426">
    <property type="entry name" value="TonB-dep_rcpt-like"/>
</dbReference>
<evidence type="ECO:0000256" key="2">
    <source>
        <dbReference type="ARBA" id="ARBA00009810"/>
    </source>
</evidence>
<name>A0A939HHF3_9PROT</name>
<gene>
    <name evidence="18" type="ORF">J2D77_04740</name>
</gene>
<dbReference type="GO" id="GO:0015891">
    <property type="term" value="P:siderophore transport"/>
    <property type="evidence" value="ECO:0007669"/>
    <property type="project" value="InterPro"/>
</dbReference>
<organism evidence="18 19">
    <name type="scientific">Acetobacter garciniae</name>
    <dbReference type="NCBI Taxonomy" id="2817435"/>
    <lineage>
        <taxon>Bacteria</taxon>
        <taxon>Pseudomonadati</taxon>
        <taxon>Pseudomonadota</taxon>
        <taxon>Alphaproteobacteria</taxon>
        <taxon>Acetobacterales</taxon>
        <taxon>Acetobacteraceae</taxon>
        <taxon>Acetobacter</taxon>
    </lineage>
</organism>